<reference evidence="4 5" key="1">
    <citation type="submission" date="2017-09" db="EMBL/GenBank/DDBJ databases">
        <title>Predominant Lactobacillus spp. isolated from feces of mice subjected to short-term calorie restriction.</title>
        <authorList>
            <person name="Zhang C."/>
            <person name="Zhao L."/>
            <person name="Pan F."/>
        </authorList>
    </citation>
    <scope>NUCLEOTIDE SEQUENCE [LARGE SCALE GENOMIC DNA]</scope>
    <source>
        <strain evidence="3 4">CR141</strain>
        <strain evidence="2 5">CR147</strain>
    </source>
</reference>
<evidence type="ECO:0000313" key="3">
    <source>
        <dbReference type="EMBL" id="AWZ40096.1"/>
    </source>
</evidence>
<dbReference type="Proteomes" id="UP000250153">
    <property type="component" value="Chromosome"/>
</dbReference>
<protein>
    <recommendedName>
        <fullName evidence="1">LysR substrate-binding domain-containing protein</fullName>
    </recommendedName>
</protein>
<dbReference type="Pfam" id="PF03466">
    <property type="entry name" value="LysR_substrate"/>
    <property type="match status" value="1"/>
</dbReference>
<keyword evidence="4" id="KW-1185">Reference proteome</keyword>
<accession>A0AAD0PD27</accession>
<dbReference type="CDD" id="cd05466">
    <property type="entry name" value="PBP2_LTTR_substrate"/>
    <property type="match status" value="1"/>
</dbReference>
<dbReference type="EMBL" id="CP023565">
    <property type="protein sequence ID" value="AWZ39127.1"/>
    <property type="molecule type" value="Genomic_DNA"/>
</dbReference>
<dbReference type="SUPFAM" id="SSF53850">
    <property type="entry name" value="Periplasmic binding protein-like II"/>
    <property type="match status" value="1"/>
</dbReference>
<gene>
    <name evidence="3" type="ORF">CPQ89_03085</name>
    <name evidence="2" type="ORF">CPS94_09420</name>
</gene>
<dbReference type="PANTHER" id="PTHR30419:SF8">
    <property type="entry name" value="NITROGEN ASSIMILATION TRANSCRIPTIONAL ACTIVATOR-RELATED"/>
    <property type="match status" value="1"/>
</dbReference>
<dbReference type="InterPro" id="IPR050950">
    <property type="entry name" value="HTH-type_LysR_regulators"/>
</dbReference>
<evidence type="ECO:0000313" key="4">
    <source>
        <dbReference type="Proteomes" id="UP000250143"/>
    </source>
</evidence>
<dbReference type="AlphaFoldDB" id="A0AAD0PD27"/>
<dbReference type="InterPro" id="IPR005119">
    <property type="entry name" value="LysR_subst-bd"/>
</dbReference>
<feature type="domain" description="LysR substrate-binding" evidence="1">
    <location>
        <begin position="4"/>
        <end position="146"/>
    </location>
</feature>
<organism evidence="2 5">
    <name type="scientific">Ligilactobacillus murinus</name>
    <dbReference type="NCBI Taxonomy" id="1622"/>
    <lineage>
        <taxon>Bacteria</taxon>
        <taxon>Bacillati</taxon>
        <taxon>Bacillota</taxon>
        <taxon>Bacilli</taxon>
        <taxon>Lactobacillales</taxon>
        <taxon>Lactobacillaceae</taxon>
        <taxon>Ligilactobacillus</taxon>
    </lineage>
</organism>
<evidence type="ECO:0000313" key="2">
    <source>
        <dbReference type="EMBL" id="AWZ39127.1"/>
    </source>
</evidence>
<dbReference type="Gene3D" id="3.40.190.290">
    <property type="match status" value="1"/>
</dbReference>
<sequence length="149" mass="16910">MFVFLPFEVAKYNYLTLKQTETWGIVVRKTHRLATNTTVTGADLKNETLLLPKRGIVRNELKTWLKALPTSTNILGTSNLLGNVTTLARQSGVCLICVKGAFEMFDTSELVFILFALLRHSKHILAWRKNIELSLAAQEFIEFVKNNKL</sequence>
<dbReference type="PANTHER" id="PTHR30419">
    <property type="entry name" value="HTH-TYPE TRANSCRIPTIONAL REGULATOR YBHD"/>
    <property type="match status" value="1"/>
</dbReference>
<proteinExistence type="predicted"/>
<dbReference type="EMBL" id="CP023566">
    <property type="protein sequence ID" value="AWZ40096.1"/>
    <property type="molecule type" value="Genomic_DNA"/>
</dbReference>
<dbReference type="GO" id="GO:0006355">
    <property type="term" value="P:regulation of DNA-templated transcription"/>
    <property type="evidence" value="ECO:0007669"/>
    <property type="project" value="TreeGrafter"/>
</dbReference>
<dbReference type="KEGG" id="lmur:CPS94_09420"/>
<name>A0AAD0PD27_9LACO</name>
<evidence type="ECO:0000259" key="1">
    <source>
        <dbReference type="Pfam" id="PF03466"/>
    </source>
</evidence>
<dbReference type="GO" id="GO:0005829">
    <property type="term" value="C:cytosol"/>
    <property type="evidence" value="ECO:0007669"/>
    <property type="project" value="TreeGrafter"/>
</dbReference>
<evidence type="ECO:0000313" key="5">
    <source>
        <dbReference type="Proteomes" id="UP000250153"/>
    </source>
</evidence>
<dbReference type="Proteomes" id="UP000250143">
    <property type="component" value="Chromosome"/>
</dbReference>